<evidence type="ECO:0000313" key="2">
    <source>
        <dbReference type="Proteomes" id="UP000093000"/>
    </source>
</evidence>
<dbReference type="OrthoDB" id="244495at2759"/>
<accession>A0A1C7NGB7</accession>
<keyword evidence="2" id="KW-1185">Reference proteome</keyword>
<dbReference type="AlphaFoldDB" id="A0A1C7NGB7"/>
<name>A0A1C7NGB7_9FUNG</name>
<dbReference type="STRING" id="101091.A0A1C7NGB7"/>
<dbReference type="InParanoid" id="A0A1C7NGB7"/>
<comment type="caution">
    <text evidence="1">The sequence shown here is derived from an EMBL/GenBank/DDBJ whole genome shotgun (WGS) entry which is preliminary data.</text>
</comment>
<sequence length="162" mass="18871">MLESRILQKLDYSLSISPEAYHEWTEQCNTLLEMPYLTLEQLNLFDLHMTQSRLGCSMLLPVLLDDFYLLPSLTSSPQSTASYPDCYYHMTTTEYIPPPLSLYHCDTNLYQDPSILIAPTTVPSQHYMVSDSLFEYPPSSCAPYSWPYYQEEQILLDPVWYL</sequence>
<protein>
    <submittedName>
        <fullName evidence="1">Uncharacterized protein</fullName>
    </submittedName>
</protein>
<evidence type="ECO:0000313" key="1">
    <source>
        <dbReference type="EMBL" id="OBZ88163.1"/>
    </source>
</evidence>
<proteinExistence type="predicted"/>
<dbReference type="EMBL" id="LUGH01000171">
    <property type="protein sequence ID" value="OBZ88163.1"/>
    <property type="molecule type" value="Genomic_DNA"/>
</dbReference>
<reference evidence="1 2" key="1">
    <citation type="submission" date="2016-03" db="EMBL/GenBank/DDBJ databases">
        <title>Choanephora cucurbitarum.</title>
        <authorList>
            <person name="Min B."/>
            <person name="Park H."/>
            <person name="Park J.-H."/>
            <person name="Shin H.-D."/>
            <person name="Choi I.-G."/>
        </authorList>
    </citation>
    <scope>NUCLEOTIDE SEQUENCE [LARGE SCALE GENOMIC DNA]</scope>
    <source>
        <strain evidence="1 2">KUS-F28377</strain>
    </source>
</reference>
<gene>
    <name evidence="1" type="ORF">A0J61_03790</name>
</gene>
<dbReference type="Proteomes" id="UP000093000">
    <property type="component" value="Unassembled WGS sequence"/>
</dbReference>
<organism evidence="1 2">
    <name type="scientific">Choanephora cucurbitarum</name>
    <dbReference type="NCBI Taxonomy" id="101091"/>
    <lineage>
        <taxon>Eukaryota</taxon>
        <taxon>Fungi</taxon>
        <taxon>Fungi incertae sedis</taxon>
        <taxon>Mucoromycota</taxon>
        <taxon>Mucoromycotina</taxon>
        <taxon>Mucoromycetes</taxon>
        <taxon>Mucorales</taxon>
        <taxon>Mucorineae</taxon>
        <taxon>Choanephoraceae</taxon>
        <taxon>Choanephoroideae</taxon>
        <taxon>Choanephora</taxon>
    </lineage>
</organism>